<evidence type="ECO:0000256" key="2">
    <source>
        <dbReference type="ARBA" id="ARBA00023002"/>
    </source>
</evidence>
<dbReference type="PANTHER" id="PTHR10572:SF24">
    <property type="entry name" value="3-HYDROXY-3-METHYLGLUTARYL-COENZYME A REDUCTASE"/>
    <property type="match status" value="1"/>
</dbReference>
<reference evidence="4" key="1">
    <citation type="submission" date="2017-09" db="EMBL/GenBank/DDBJ databases">
        <title>Depth-based differentiation of microbial function through sediment-hosted aquifers and enrichment of novel symbionts in the deep terrestrial subsurface.</title>
        <authorList>
            <person name="Probst A.J."/>
            <person name="Ladd B."/>
            <person name="Jarett J.K."/>
            <person name="Geller-Mcgrath D.E."/>
            <person name="Sieber C.M.K."/>
            <person name="Emerson J.B."/>
            <person name="Anantharaman K."/>
            <person name="Thomas B.C."/>
            <person name="Malmstrom R."/>
            <person name="Stieglmeier M."/>
            <person name="Klingl A."/>
            <person name="Woyke T."/>
            <person name="Ryan C.M."/>
            <person name="Banfield J.F."/>
        </authorList>
    </citation>
    <scope>NUCLEOTIDE SEQUENCE [LARGE SCALE GENOMIC DNA]</scope>
</reference>
<evidence type="ECO:0000313" key="3">
    <source>
        <dbReference type="EMBL" id="PJA84081.1"/>
    </source>
</evidence>
<feature type="non-terminal residue" evidence="3">
    <location>
        <position position="190"/>
    </location>
</feature>
<evidence type="ECO:0000256" key="1">
    <source>
        <dbReference type="ARBA" id="ARBA00007661"/>
    </source>
</evidence>
<organism evidence="3 4">
    <name type="scientific">Candidatus Nealsonbacteria bacterium CG_4_9_14_3_um_filter_37_13</name>
    <dbReference type="NCBI Taxonomy" id="1974695"/>
    <lineage>
        <taxon>Bacteria</taxon>
        <taxon>Candidatus Nealsoniibacteriota</taxon>
    </lineage>
</organism>
<dbReference type="GO" id="GO:0004420">
    <property type="term" value="F:hydroxymethylglutaryl-CoA reductase (NADPH) activity"/>
    <property type="evidence" value="ECO:0007669"/>
    <property type="project" value="InterPro"/>
</dbReference>
<dbReference type="InterPro" id="IPR009023">
    <property type="entry name" value="HMG_CoA_Rdtase_NAD(P)-bd_sf"/>
</dbReference>
<name>A0A2M7Z4I5_9BACT</name>
<dbReference type="InterPro" id="IPR009029">
    <property type="entry name" value="HMG_CoA_Rdtase_sub-bd_dom_sf"/>
</dbReference>
<gene>
    <name evidence="3" type="ORF">CO145_02475</name>
</gene>
<dbReference type="InterPro" id="IPR002202">
    <property type="entry name" value="HMG_CoA_Rdtase"/>
</dbReference>
<proteinExistence type="inferred from homology"/>
<dbReference type="InterPro" id="IPR023074">
    <property type="entry name" value="HMG_CoA_Rdtase_cat_sf"/>
</dbReference>
<dbReference type="Gene3D" id="3.90.770.10">
    <property type="entry name" value="3-hydroxy-3-methylglutaryl-coenzyme A Reductase, Chain A, domain 2"/>
    <property type="match status" value="1"/>
</dbReference>
<dbReference type="AlphaFoldDB" id="A0A2M7Z4I5"/>
<evidence type="ECO:0000313" key="4">
    <source>
        <dbReference type="Proteomes" id="UP000231034"/>
    </source>
</evidence>
<accession>A0A2M7Z4I5</accession>
<sequence>MARKPMTSSLPQFHQLSLAEKIKIIARFSSLTKEDLKLIRQYQKLPDFIDFENNIGPFKIASHFLVNDKDYFVPMEIEEPSVVAAASRAAKIIREGGGFFGRYLGNQMIGQLQLFGIKNFQKAKKEILKSKKEILKIANKTNEFLLKISGGAKDLEVRKVNPIRKNKFSNRARNFLVLHLFVDTKDAMGA</sequence>
<dbReference type="SUPFAM" id="SSF55035">
    <property type="entry name" value="NAD-binding domain of HMG-CoA reductase"/>
    <property type="match status" value="1"/>
</dbReference>
<comment type="similarity">
    <text evidence="1">Belongs to the HMG-CoA reductase family.</text>
</comment>
<comment type="caution">
    <text evidence="3">The sequence shown here is derived from an EMBL/GenBank/DDBJ whole genome shotgun (WGS) entry which is preliminary data.</text>
</comment>
<dbReference type="Proteomes" id="UP000231034">
    <property type="component" value="Unassembled WGS sequence"/>
</dbReference>
<dbReference type="PANTHER" id="PTHR10572">
    <property type="entry name" value="3-HYDROXY-3-METHYLGLUTARYL-COENZYME A REDUCTASE"/>
    <property type="match status" value="1"/>
</dbReference>
<dbReference type="Pfam" id="PF00368">
    <property type="entry name" value="HMG-CoA_red"/>
    <property type="match status" value="1"/>
</dbReference>
<dbReference type="SUPFAM" id="SSF56542">
    <property type="entry name" value="Substrate-binding domain of HMG-CoA reductase"/>
    <property type="match status" value="1"/>
</dbReference>
<dbReference type="EMBL" id="PFVR01000088">
    <property type="protein sequence ID" value="PJA84081.1"/>
    <property type="molecule type" value="Genomic_DNA"/>
</dbReference>
<dbReference type="GO" id="GO:0015936">
    <property type="term" value="P:coenzyme A metabolic process"/>
    <property type="evidence" value="ECO:0007669"/>
    <property type="project" value="InterPro"/>
</dbReference>
<dbReference type="PROSITE" id="PS50065">
    <property type="entry name" value="HMG_COA_REDUCTASE_4"/>
    <property type="match status" value="1"/>
</dbReference>
<keyword evidence="2" id="KW-0560">Oxidoreductase</keyword>
<protein>
    <submittedName>
        <fullName evidence="3">3-hydroxy-3-methylglutaryl-CoA reductase</fullName>
    </submittedName>
</protein>